<reference evidence="2 3" key="1">
    <citation type="submission" date="2021-12" db="EMBL/GenBank/DDBJ databases">
        <title>Siccirubricoccus leaddurans sp. nov., a high concentration Zn2+ tolerance bacterium.</title>
        <authorList>
            <person name="Cao Y."/>
        </authorList>
    </citation>
    <scope>NUCLEOTIDE SEQUENCE [LARGE SCALE GENOMIC DNA]</scope>
    <source>
        <strain evidence="2 3">KC 17139</strain>
    </source>
</reference>
<proteinExistence type="predicted"/>
<comment type="caution">
    <text evidence="2">The sequence shown here is derived from an EMBL/GenBank/DDBJ whole genome shotgun (WGS) entry which is preliminary data.</text>
</comment>
<accession>A0ABT1D2X9</accession>
<gene>
    <name evidence="2" type="ORF">JYK14_08920</name>
</gene>
<feature type="signal peptide" evidence="1">
    <location>
        <begin position="1"/>
        <end position="23"/>
    </location>
</feature>
<evidence type="ECO:0000313" key="3">
    <source>
        <dbReference type="Proteomes" id="UP001523392"/>
    </source>
</evidence>
<organism evidence="2 3">
    <name type="scientific">Siccirubricoccus soli</name>
    <dbReference type="NCBI Taxonomy" id="2899147"/>
    <lineage>
        <taxon>Bacteria</taxon>
        <taxon>Pseudomonadati</taxon>
        <taxon>Pseudomonadota</taxon>
        <taxon>Alphaproteobacteria</taxon>
        <taxon>Acetobacterales</taxon>
        <taxon>Roseomonadaceae</taxon>
        <taxon>Siccirubricoccus</taxon>
    </lineage>
</organism>
<dbReference type="Gene3D" id="3.40.190.10">
    <property type="entry name" value="Periplasmic binding protein-like II"/>
    <property type="match status" value="1"/>
</dbReference>
<feature type="chain" id="PRO_5045287397" evidence="1">
    <location>
        <begin position="24"/>
        <end position="92"/>
    </location>
</feature>
<evidence type="ECO:0000256" key="1">
    <source>
        <dbReference type="SAM" id="SignalP"/>
    </source>
</evidence>
<sequence>MLRRQFLTASAAAAIPLAAPAFAQPAGARVLKYVPQADLTVLDPVFTTAYITRHHSLMIYDQLFGLDGNLRPQPQMVEAWEEDGLTWRFRLR</sequence>
<dbReference type="PROSITE" id="PS51318">
    <property type="entry name" value="TAT"/>
    <property type="match status" value="1"/>
</dbReference>
<dbReference type="SUPFAM" id="SSF53850">
    <property type="entry name" value="Periplasmic binding protein-like II"/>
    <property type="match status" value="1"/>
</dbReference>
<name>A0ABT1D2X9_9PROT</name>
<feature type="non-terminal residue" evidence="2">
    <location>
        <position position="92"/>
    </location>
</feature>
<dbReference type="EMBL" id="JAFIRR010000052">
    <property type="protein sequence ID" value="MCO6416289.1"/>
    <property type="molecule type" value="Genomic_DNA"/>
</dbReference>
<keyword evidence="3" id="KW-1185">Reference proteome</keyword>
<evidence type="ECO:0000313" key="2">
    <source>
        <dbReference type="EMBL" id="MCO6416289.1"/>
    </source>
</evidence>
<dbReference type="InterPro" id="IPR006311">
    <property type="entry name" value="TAT_signal"/>
</dbReference>
<keyword evidence="1" id="KW-0732">Signal</keyword>
<dbReference type="Proteomes" id="UP001523392">
    <property type="component" value="Unassembled WGS sequence"/>
</dbReference>
<protein>
    <submittedName>
        <fullName evidence="2">ABC transporter substrate-binding protein</fullName>
    </submittedName>
</protein>